<accession>A0A0D7B263</accession>
<sequence length="140" mass="16344">MLVRGYLVSFDDAARIFGHPAPEKEFDRIVVGSDLIQHIRSRNGSEELVRWPDYHPISSLAALLVVTEYEEYSKYRFIDLDKYDQSKLPQREENDNDRRIKTVVFEGMDVGELPFVTCYRDDELITPRELISEDCIVNNT</sequence>
<dbReference type="AlphaFoldDB" id="A0A0D7B263"/>
<feature type="non-terminal residue" evidence="1">
    <location>
        <position position="1"/>
    </location>
</feature>
<evidence type="ECO:0000313" key="1">
    <source>
        <dbReference type="EMBL" id="KIY64285.1"/>
    </source>
</evidence>
<organism evidence="1 2">
    <name type="scientific">Cylindrobasidium torrendii FP15055 ss-10</name>
    <dbReference type="NCBI Taxonomy" id="1314674"/>
    <lineage>
        <taxon>Eukaryota</taxon>
        <taxon>Fungi</taxon>
        <taxon>Dikarya</taxon>
        <taxon>Basidiomycota</taxon>
        <taxon>Agaricomycotina</taxon>
        <taxon>Agaricomycetes</taxon>
        <taxon>Agaricomycetidae</taxon>
        <taxon>Agaricales</taxon>
        <taxon>Marasmiineae</taxon>
        <taxon>Physalacriaceae</taxon>
        <taxon>Cylindrobasidium</taxon>
    </lineage>
</organism>
<protein>
    <submittedName>
        <fullName evidence="1">Uncharacterized protein</fullName>
    </submittedName>
</protein>
<name>A0A0D7B263_9AGAR</name>
<reference evidence="1 2" key="1">
    <citation type="journal article" date="2015" name="Fungal Genet. Biol.">
        <title>Evolution of novel wood decay mechanisms in Agaricales revealed by the genome sequences of Fistulina hepatica and Cylindrobasidium torrendii.</title>
        <authorList>
            <person name="Floudas D."/>
            <person name="Held B.W."/>
            <person name="Riley R."/>
            <person name="Nagy L.G."/>
            <person name="Koehler G."/>
            <person name="Ransdell A.S."/>
            <person name="Younus H."/>
            <person name="Chow J."/>
            <person name="Chiniquy J."/>
            <person name="Lipzen A."/>
            <person name="Tritt A."/>
            <person name="Sun H."/>
            <person name="Haridas S."/>
            <person name="LaButti K."/>
            <person name="Ohm R.A."/>
            <person name="Kues U."/>
            <person name="Blanchette R.A."/>
            <person name="Grigoriev I.V."/>
            <person name="Minto R.E."/>
            <person name="Hibbett D.S."/>
        </authorList>
    </citation>
    <scope>NUCLEOTIDE SEQUENCE [LARGE SCALE GENOMIC DNA]</scope>
    <source>
        <strain evidence="1 2">FP15055 ss-10</strain>
    </source>
</reference>
<dbReference type="Proteomes" id="UP000054007">
    <property type="component" value="Unassembled WGS sequence"/>
</dbReference>
<keyword evidence="2" id="KW-1185">Reference proteome</keyword>
<evidence type="ECO:0000313" key="2">
    <source>
        <dbReference type="Proteomes" id="UP000054007"/>
    </source>
</evidence>
<gene>
    <name evidence="1" type="ORF">CYLTODRAFT_446100</name>
</gene>
<proteinExistence type="predicted"/>
<dbReference type="EMBL" id="KN880644">
    <property type="protein sequence ID" value="KIY64285.1"/>
    <property type="molecule type" value="Genomic_DNA"/>
</dbReference>
<feature type="non-terminal residue" evidence="1">
    <location>
        <position position="140"/>
    </location>
</feature>